<organism evidence="1 2">
    <name type="scientific">Daphnia magna</name>
    <dbReference type="NCBI Taxonomy" id="35525"/>
    <lineage>
        <taxon>Eukaryota</taxon>
        <taxon>Metazoa</taxon>
        <taxon>Ecdysozoa</taxon>
        <taxon>Arthropoda</taxon>
        <taxon>Crustacea</taxon>
        <taxon>Branchiopoda</taxon>
        <taxon>Diplostraca</taxon>
        <taxon>Cladocera</taxon>
        <taxon>Anomopoda</taxon>
        <taxon>Daphniidae</taxon>
        <taxon>Daphnia</taxon>
    </lineage>
</organism>
<dbReference type="Proteomes" id="UP000076858">
    <property type="component" value="Unassembled WGS sequence"/>
</dbReference>
<name>A0A164SCP6_9CRUS</name>
<evidence type="ECO:0000313" key="2">
    <source>
        <dbReference type="Proteomes" id="UP000076858"/>
    </source>
</evidence>
<dbReference type="EMBL" id="LRGB01002066">
    <property type="protein sequence ID" value="KZS09489.1"/>
    <property type="molecule type" value="Genomic_DNA"/>
</dbReference>
<reference evidence="1 2" key="1">
    <citation type="submission" date="2016-03" db="EMBL/GenBank/DDBJ databases">
        <title>EvidentialGene: Evidence-directed Construction of Genes on Genomes.</title>
        <authorList>
            <person name="Gilbert D.G."/>
            <person name="Choi J.-H."/>
            <person name="Mockaitis K."/>
            <person name="Colbourne J."/>
            <person name="Pfrender M."/>
        </authorList>
    </citation>
    <scope>NUCLEOTIDE SEQUENCE [LARGE SCALE GENOMIC DNA]</scope>
    <source>
        <strain evidence="1 2">Xinb3</strain>
        <tissue evidence="1">Complete organism</tissue>
    </source>
</reference>
<evidence type="ECO:0000313" key="1">
    <source>
        <dbReference type="EMBL" id="KZS09489.1"/>
    </source>
</evidence>
<keyword evidence="2" id="KW-1185">Reference proteome</keyword>
<accession>A0A164SCP6</accession>
<comment type="caution">
    <text evidence="1">The sequence shown here is derived from an EMBL/GenBank/DDBJ whole genome shotgun (WGS) entry which is preliminary data.</text>
</comment>
<dbReference type="AlphaFoldDB" id="A0A164SCP6"/>
<sequence>MELLQYSRSLLSSDYEWILCQMSSMGPQTPHKVSHITLFNTRCLMWDLKLANLF</sequence>
<protein>
    <submittedName>
        <fullName evidence="1">Uncharacterized protein</fullName>
    </submittedName>
</protein>
<gene>
    <name evidence="1" type="ORF">APZ42_026320</name>
</gene>
<proteinExistence type="predicted"/>